<accession>A0A0F8YUE6</accession>
<proteinExistence type="predicted"/>
<gene>
    <name evidence="2" type="ORF">LCGC14_2854140</name>
</gene>
<sequence>MAEAGFSEAGGIVIVRPPNANSKEKP</sequence>
<dbReference type="AlphaFoldDB" id="A0A0F8YUE6"/>
<dbReference type="EMBL" id="LAZR01054981">
    <property type="protein sequence ID" value="KKK77385.1"/>
    <property type="molecule type" value="Genomic_DNA"/>
</dbReference>
<comment type="caution">
    <text evidence="2">The sequence shown here is derived from an EMBL/GenBank/DDBJ whole genome shotgun (WGS) entry which is preliminary data.</text>
</comment>
<feature type="non-terminal residue" evidence="2">
    <location>
        <position position="26"/>
    </location>
</feature>
<organism evidence="2">
    <name type="scientific">marine sediment metagenome</name>
    <dbReference type="NCBI Taxonomy" id="412755"/>
    <lineage>
        <taxon>unclassified sequences</taxon>
        <taxon>metagenomes</taxon>
        <taxon>ecological metagenomes</taxon>
    </lineage>
</organism>
<protein>
    <submittedName>
        <fullName evidence="2">Uncharacterized protein</fullName>
    </submittedName>
</protein>
<feature type="region of interest" description="Disordered" evidence="1">
    <location>
        <begin position="1"/>
        <end position="26"/>
    </location>
</feature>
<reference evidence="2" key="1">
    <citation type="journal article" date="2015" name="Nature">
        <title>Complex archaea that bridge the gap between prokaryotes and eukaryotes.</title>
        <authorList>
            <person name="Spang A."/>
            <person name="Saw J.H."/>
            <person name="Jorgensen S.L."/>
            <person name="Zaremba-Niedzwiedzka K."/>
            <person name="Martijn J."/>
            <person name="Lind A.E."/>
            <person name="van Eijk R."/>
            <person name="Schleper C."/>
            <person name="Guy L."/>
            <person name="Ettema T.J."/>
        </authorList>
    </citation>
    <scope>NUCLEOTIDE SEQUENCE</scope>
</reference>
<evidence type="ECO:0000313" key="2">
    <source>
        <dbReference type="EMBL" id="KKK77385.1"/>
    </source>
</evidence>
<evidence type="ECO:0000256" key="1">
    <source>
        <dbReference type="SAM" id="MobiDB-lite"/>
    </source>
</evidence>
<name>A0A0F8YUE6_9ZZZZ</name>